<name>A0ABN1Y6E7_9PSEU</name>
<gene>
    <name evidence="3" type="primary">hpaC</name>
    <name evidence="3" type="ORF">GCM10009613_50400</name>
</gene>
<evidence type="ECO:0000259" key="2">
    <source>
        <dbReference type="SMART" id="SM00903"/>
    </source>
</evidence>
<sequence length="181" mass="18627">MDLTRALEQILVPPPAGPAPVDGDRFTEAMACLPAGTTVVATDGPGGRFGQTVTAVCSVTADPPSVLFCIRETSPLHRAVGENGCFSVNVLAADQRGLADTFAGRGLPTGTAYGFDDGWRPGRSGAPVRPDTAASLDCVLAFRIRVGTHCVCLGHVVAAGTGGGEALTYGRRSYGRHHPVP</sequence>
<dbReference type="InterPro" id="IPR050268">
    <property type="entry name" value="NADH-dep_flavin_reductase"/>
</dbReference>
<evidence type="ECO:0000256" key="1">
    <source>
        <dbReference type="ARBA" id="ARBA00023002"/>
    </source>
</evidence>
<keyword evidence="1" id="KW-0560">Oxidoreductase</keyword>
<evidence type="ECO:0000313" key="4">
    <source>
        <dbReference type="Proteomes" id="UP001501414"/>
    </source>
</evidence>
<accession>A0ABN1Y6E7</accession>
<protein>
    <submittedName>
        <fullName evidence="3">4-hydroxyphenylacetate 3-monooxygenase, reductase component</fullName>
    </submittedName>
</protein>
<dbReference type="RefSeq" id="WP_344026779.1">
    <property type="nucleotide sequence ID" value="NZ_BAAAJK010000034.1"/>
</dbReference>
<comment type="caution">
    <text evidence="3">The sequence shown here is derived from an EMBL/GenBank/DDBJ whole genome shotgun (WGS) entry which is preliminary data.</text>
</comment>
<proteinExistence type="predicted"/>
<dbReference type="Proteomes" id="UP001501414">
    <property type="component" value="Unassembled WGS sequence"/>
</dbReference>
<dbReference type="InterPro" id="IPR002563">
    <property type="entry name" value="Flavin_Rdtase-like_dom"/>
</dbReference>
<dbReference type="PANTHER" id="PTHR30466:SF1">
    <property type="entry name" value="FMN REDUCTASE (NADH) RUTF"/>
    <property type="match status" value="1"/>
</dbReference>
<dbReference type="SUPFAM" id="SSF50475">
    <property type="entry name" value="FMN-binding split barrel"/>
    <property type="match status" value="1"/>
</dbReference>
<dbReference type="InterPro" id="IPR012349">
    <property type="entry name" value="Split_barrel_FMN-bd"/>
</dbReference>
<dbReference type="PANTHER" id="PTHR30466">
    <property type="entry name" value="FLAVIN REDUCTASE"/>
    <property type="match status" value="1"/>
</dbReference>
<reference evidence="3 4" key="1">
    <citation type="journal article" date="2019" name="Int. J. Syst. Evol. Microbiol.">
        <title>The Global Catalogue of Microorganisms (GCM) 10K type strain sequencing project: providing services to taxonomists for standard genome sequencing and annotation.</title>
        <authorList>
            <consortium name="The Broad Institute Genomics Platform"/>
            <consortium name="The Broad Institute Genome Sequencing Center for Infectious Disease"/>
            <person name="Wu L."/>
            <person name="Ma J."/>
        </authorList>
    </citation>
    <scope>NUCLEOTIDE SEQUENCE [LARGE SCALE GENOMIC DNA]</scope>
    <source>
        <strain evidence="3 4">JCM 11896</strain>
    </source>
</reference>
<dbReference type="Pfam" id="PF01613">
    <property type="entry name" value="Flavin_Reduct"/>
    <property type="match status" value="1"/>
</dbReference>
<dbReference type="EMBL" id="BAAAJK010000034">
    <property type="protein sequence ID" value="GAA1397540.1"/>
    <property type="molecule type" value="Genomic_DNA"/>
</dbReference>
<feature type="domain" description="Flavin reductase like" evidence="2">
    <location>
        <begin position="30"/>
        <end position="176"/>
    </location>
</feature>
<dbReference type="Gene3D" id="2.30.110.10">
    <property type="entry name" value="Electron Transport, Fmn-binding Protein, Chain A"/>
    <property type="match status" value="1"/>
</dbReference>
<evidence type="ECO:0000313" key="3">
    <source>
        <dbReference type="EMBL" id="GAA1397540.1"/>
    </source>
</evidence>
<organism evidence="3 4">
    <name type="scientific">Pseudonocardia kongjuensis</name>
    <dbReference type="NCBI Taxonomy" id="102227"/>
    <lineage>
        <taxon>Bacteria</taxon>
        <taxon>Bacillati</taxon>
        <taxon>Actinomycetota</taxon>
        <taxon>Actinomycetes</taxon>
        <taxon>Pseudonocardiales</taxon>
        <taxon>Pseudonocardiaceae</taxon>
        <taxon>Pseudonocardia</taxon>
    </lineage>
</organism>
<dbReference type="SMART" id="SM00903">
    <property type="entry name" value="Flavin_Reduct"/>
    <property type="match status" value="1"/>
</dbReference>
<keyword evidence="4" id="KW-1185">Reference proteome</keyword>